<dbReference type="InterPro" id="IPR050417">
    <property type="entry name" value="Sugar_Epim/Isomerase"/>
</dbReference>
<organism evidence="4 5">
    <name type="scientific">Candidatus Litorirhabdus singularis</name>
    <dbReference type="NCBI Taxonomy" id="2518993"/>
    <lineage>
        <taxon>Bacteria</taxon>
        <taxon>Pseudomonadati</taxon>
        <taxon>Pseudomonadota</taxon>
        <taxon>Gammaproteobacteria</taxon>
        <taxon>Cellvibrionales</taxon>
        <taxon>Halieaceae</taxon>
        <taxon>Candidatus Litorirhabdus</taxon>
    </lineage>
</organism>
<dbReference type="PANTHER" id="PTHR43489">
    <property type="entry name" value="ISOMERASE"/>
    <property type="match status" value="1"/>
</dbReference>
<comment type="caution">
    <text evidence="4">The sequence shown here is derived from an EMBL/GenBank/DDBJ whole genome shotgun (WGS) entry which is preliminary data.</text>
</comment>
<dbReference type="PIRSF" id="PIRSF006241">
    <property type="entry name" value="HyI"/>
    <property type="match status" value="1"/>
</dbReference>
<gene>
    <name evidence="4" type="ORF">EYC98_05085</name>
</gene>
<dbReference type="InterPro" id="IPR026040">
    <property type="entry name" value="HyI-like"/>
</dbReference>
<reference evidence="4" key="1">
    <citation type="submission" date="2019-02" db="EMBL/GenBank/DDBJ databases">
        <authorList>
            <person name="Li S.-H."/>
        </authorList>
    </citation>
    <scope>NUCLEOTIDE SEQUENCE</scope>
    <source>
        <strain evidence="4">IMCC14734</strain>
    </source>
</reference>
<evidence type="ECO:0000313" key="4">
    <source>
        <dbReference type="EMBL" id="MCX2980241.1"/>
    </source>
</evidence>
<dbReference type="EMBL" id="SHNN01000001">
    <property type="protein sequence ID" value="MCX2980241.1"/>
    <property type="molecule type" value="Genomic_DNA"/>
</dbReference>
<keyword evidence="5" id="KW-1185">Reference proteome</keyword>
<name>A0ABT3TD59_9GAMM</name>
<keyword evidence="1 2" id="KW-0413">Isomerase</keyword>
<dbReference type="Proteomes" id="UP001143362">
    <property type="component" value="Unassembled WGS sequence"/>
</dbReference>
<accession>A0ABT3TD59</accession>
<sequence length="262" mass="28348">MYRFCAGLGHLFTHVTLPERFDLALDSGFDGVELTLPYDYSVSEMASMREHSGANVVGFTAPVGDFMTAGEGLACVPGRQLEFRESVGVALEYAGALQADWVHFVVGRCGDPALRADYLDVLVDNFDFALEAFAGVTTGVVFEPLNRRDFPGFLVSSPAQAREVIARVNGPLGCIFDTLHLGVEGIDPAREIADHAACFAHLQLADTPARQTPGSGTLDWEGFYQALANSAYNGWIGAEYHPGNEHSEDLDWLTTARSILNA</sequence>
<dbReference type="Pfam" id="PF01261">
    <property type="entry name" value="AP_endonuc_2"/>
    <property type="match status" value="1"/>
</dbReference>
<evidence type="ECO:0000313" key="5">
    <source>
        <dbReference type="Proteomes" id="UP001143362"/>
    </source>
</evidence>
<protein>
    <recommendedName>
        <fullName evidence="3">Xylose isomerase-like TIM barrel domain-containing protein</fullName>
    </recommendedName>
</protein>
<dbReference type="Gene3D" id="3.20.20.150">
    <property type="entry name" value="Divalent-metal-dependent TIM barrel enzymes"/>
    <property type="match status" value="1"/>
</dbReference>
<dbReference type="InterPro" id="IPR013022">
    <property type="entry name" value="Xyl_isomerase-like_TIM-brl"/>
</dbReference>
<comment type="similarity">
    <text evidence="2">Belongs to the hyi family.</text>
</comment>
<dbReference type="SUPFAM" id="SSF51658">
    <property type="entry name" value="Xylose isomerase-like"/>
    <property type="match status" value="1"/>
</dbReference>
<feature type="domain" description="Xylose isomerase-like TIM barrel" evidence="3">
    <location>
        <begin position="21"/>
        <end position="254"/>
    </location>
</feature>
<dbReference type="InterPro" id="IPR036237">
    <property type="entry name" value="Xyl_isomerase-like_sf"/>
</dbReference>
<dbReference type="RefSeq" id="WP_279244220.1">
    <property type="nucleotide sequence ID" value="NZ_SHNN01000001.1"/>
</dbReference>
<evidence type="ECO:0000256" key="2">
    <source>
        <dbReference type="PIRNR" id="PIRNR006241"/>
    </source>
</evidence>
<dbReference type="PANTHER" id="PTHR43489:SF6">
    <property type="entry name" value="HYDROXYPYRUVATE ISOMERASE-RELATED"/>
    <property type="match status" value="1"/>
</dbReference>
<evidence type="ECO:0000256" key="1">
    <source>
        <dbReference type="ARBA" id="ARBA00023235"/>
    </source>
</evidence>
<evidence type="ECO:0000259" key="3">
    <source>
        <dbReference type="Pfam" id="PF01261"/>
    </source>
</evidence>
<proteinExistence type="inferred from homology"/>